<keyword evidence="1" id="KW-0677">Repeat</keyword>
<dbReference type="PRINTS" id="PR01415">
    <property type="entry name" value="ANKYRIN"/>
</dbReference>
<accession>A0A9W8IBP8</accession>
<sequence length="589" mass="65041">MERDSEVETVMADEEWLRGRRTDTESFDEDELFSSSGSLSSLHEFSDNDDVLVSDSKSSDSEDDNEGPIVRNGSTMLADTHSTEEDSDESEQLRPRGRLARRRKVRLDDPNHKDDSGCPQLVHFAARGDTAACRRLLSNGADINIVDLHGWTALHEAAKRGHQATLQLLLQSSQQLPNVNAVTPHTRQTPLHQAVSSGNIECVRLLLENGANATPLNSRKLTPLDTCSDEAIARLLTGHAKTQRLIAVRDKAGQTKLHRACSAGDLDAVARLLNQGADFNVKDNAGWTPLHEAALEGHNAVAVALLRRGADYAARGFGGDTPLHDACANGHIDVVRSLLNAGADALLRNNKGITPEDMARDEGHSDILEAIAAHRCSADSEKDKLHEKPKDKSDEAEIPASSSLKRLREEAEAPQVNYYHSSSSSKISRDEHTPAKGKSNPLFAAYPHLVRERISVSQKERLWEPLAGMFVSNLQFIRGSAIVSKKPALDNSDDNVDSELVSKFTLHEKPRFVKLALYFVKLDEVVDIIRQDYPQISKQLITITLDLGSSSKPSPPVWRGPQPMMPLKYALKLHYQRYAEYKSRSPDPE</sequence>
<feature type="repeat" description="ANK" evidence="3">
    <location>
        <begin position="285"/>
        <end position="317"/>
    </location>
</feature>
<reference evidence="5" key="1">
    <citation type="submission" date="2022-07" db="EMBL/GenBank/DDBJ databases">
        <title>Phylogenomic reconstructions and comparative analyses of Kickxellomycotina fungi.</title>
        <authorList>
            <person name="Reynolds N.K."/>
            <person name="Stajich J.E."/>
            <person name="Barry K."/>
            <person name="Grigoriev I.V."/>
            <person name="Crous P."/>
            <person name="Smith M.E."/>
        </authorList>
    </citation>
    <scope>NUCLEOTIDE SEQUENCE</scope>
    <source>
        <strain evidence="5">NRRL 1566</strain>
    </source>
</reference>
<feature type="repeat" description="ANK" evidence="3">
    <location>
        <begin position="252"/>
        <end position="284"/>
    </location>
</feature>
<feature type="compositionally biased region" description="Basic and acidic residues" evidence="4">
    <location>
        <begin position="378"/>
        <end position="395"/>
    </location>
</feature>
<comment type="caution">
    <text evidence="5">The sequence shown here is derived from an EMBL/GenBank/DDBJ whole genome shotgun (WGS) entry which is preliminary data.</text>
</comment>
<evidence type="ECO:0008006" key="7">
    <source>
        <dbReference type="Google" id="ProtNLM"/>
    </source>
</evidence>
<dbReference type="GO" id="GO:0085020">
    <property type="term" value="P:protein K6-linked ubiquitination"/>
    <property type="evidence" value="ECO:0007669"/>
    <property type="project" value="TreeGrafter"/>
</dbReference>
<dbReference type="InterPro" id="IPR002110">
    <property type="entry name" value="Ankyrin_rpt"/>
</dbReference>
<feature type="compositionally biased region" description="Low complexity" evidence="4">
    <location>
        <begin position="33"/>
        <end position="43"/>
    </location>
</feature>
<proteinExistence type="predicted"/>
<protein>
    <recommendedName>
        <fullName evidence="7">Ankyrin</fullName>
    </recommendedName>
</protein>
<dbReference type="Proteomes" id="UP001139887">
    <property type="component" value="Unassembled WGS sequence"/>
</dbReference>
<dbReference type="Pfam" id="PF12796">
    <property type="entry name" value="Ank_2"/>
    <property type="match status" value="3"/>
</dbReference>
<gene>
    <name evidence="5" type="ORF">IWW36_002596</name>
</gene>
<dbReference type="InterPro" id="IPR036770">
    <property type="entry name" value="Ankyrin_rpt-contain_sf"/>
</dbReference>
<organism evidence="5 6">
    <name type="scientific">Coemansia brasiliensis</name>
    <dbReference type="NCBI Taxonomy" id="2650707"/>
    <lineage>
        <taxon>Eukaryota</taxon>
        <taxon>Fungi</taxon>
        <taxon>Fungi incertae sedis</taxon>
        <taxon>Zoopagomycota</taxon>
        <taxon>Kickxellomycotina</taxon>
        <taxon>Kickxellomycetes</taxon>
        <taxon>Kickxellales</taxon>
        <taxon>Kickxellaceae</taxon>
        <taxon>Coemansia</taxon>
    </lineage>
</organism>
<evidence type="ECO:0000313" key="5">
    <source>
        <dbReference type="EMBL" id="KAJ2849497.1"/>
    </source>
</evidence>
<keyword evidence="2 3" id="KW-0040">ANK repeat</keyword>
<evidence type="ECO:0000256" key="1">
    <source>
        <dbReference type="ARBA" id="ARBA00022737"/>
    </source>
</evidence>
<feature type="region of interest" description="Disordered" evidence="4">
    <location>
        <begin position="378"/>
        <end position="441"/>
    </location>
</feature>
<evidence type="ECO:0000313" key="6">
    <source>
        <dbReference type="Proteomes" id="UP001139887"/>
    </source>
</evidence>
<evidence type="ECO:0000256" key="2">
    <source>
        <dbReference type="ARBA" id="ARBA00023043"/>
    </source>
</evidence>
<keyword evidence="6" id="KW-1185">Reference proteome</keyword>
<dbReference type="Pfam" id="PF00023">
    <property type="entry name" value="Ank"/>
    <property type="match status" value="1"/>
</dbReference>
<dbReference type="AlphaFoldDB" id="A0A9W8IBP8"/>
<dbReference type="EMBL" id="JANBUW010000075">
    <property type="protein sequence ID" value="KAJ2849497.1"/>
    <property type="molecule type" value="Genomic_DNA"/>
</dbReference>
<dbReference type="SUPFAM" id="SSF48403">
    <property type="entry name" value="Ankyrin repeat"/>
    <property type="match status" value="1"/>
</dbReference>
<dbReference type="GO" id="GO:0004842">
    <property type="term" value="F:ubiquitin-protein transferase activity"/>
    <property type="evidence" value="ECO:0007669"/>
    <property type="project" value="TreeGrafter"/>
</dbReference>
<feature type="repeat" description="ANK" evidence="3">
    <location>
        <begin position="149"/>
        <end position="181"/>
    </location>
</feature>
<evidence type="ECO:0000256" key="4">
    <source>
        <dbReference type="SAM" id="MobiDB-lite"/>
    </source>
</evidence>
<dbReference type="PANTHER" id="PTHR24171:SF8">
    <property type="entry name" value="BRCA1-ASSOCIATED RING DOMAIN PROTEIN 1"/>
    <property type="match status" value="1"/>
</dbReference>
<dbReference type="PANTHER" id="PTHR24171">
    <property type="entry name" value="ANKYRIN REPEAT DOMAIN-CONTAINING PROTEIN 39-RELATED"/>
    <property type="match status" value="1"/>
</dbReference>
<feature type="compositionally biased region" description="Basic residues" evidence="4">
    <location>
        <begin position="95"/>
        <end position="105"/>
    </location>
</feature>
<dbReference type="PROSITE" id="PS50297">
    <property type="entry name" value="ANK_REP_REGION"/>
    <property type="match status" value="5"/>
</dbReference>
<feature type="compositionally biased region" description="Basic and acidic residues" evidence="4">
    <location>
        <begin position="15"/>
        <end position="24"/>
    </location>
</feature>
<feature type="repeat" description="ANK" evidence="3">
    <location>
        <begin position="318"/>
        <end position="350"/>
    </location>
</feature>
<dbReference type="SMART" id="SM00248">
    <property type="entry name" value="ANK"/>
    <property type="match status" value="7"/>
</dbReference>
<feature type="region of interest" description="Disordered" evidence="4">
    <location>
        <begin position="1"/>
        <end position="114"/>
    </location>
</feature>
<dbReference type="Gene3D" id="1.25.40.20">
    <property type="entry name" value="Ankyrin repeat-containing domain"/>
    <property type="match status" value="2"/>
</dbReference>
<evidence type="ECO:0000256" key="3">
    <source>
        <dbReference type="PROSITE-ProRule" id="PRU00023"/>
    </source>
</evidence>
<dbReference type="OrthoDB" id="194358at2759"/>
<feature type="repeat" description="ANK" evidence="3">
    <location>
        <begin position="186"/>
        <end position="218"/>
    </location>
</feature>
<dbReference type="PROSITE" id="PS50088">
    <property type="entry name" value="ANK_REPEAT"/>
    <property type="match status" value="5"/>
</dbReference>
<name>A0A9W8IBP8_9FUNG</name>